<gene>
    <name evidence="4" type="ORF">Q0812_11015</name>
</gene>
<feature type="signal peptide" evidence="3">
    <location>
        <begin position="1"/>
        <end position="22"/>
    </location>
</feature>
<keyword evidence="5" id="KW-1185">Reference proteome</keyword>
<feature type="chain" id="PRO_5045687076" evidence="3">
    <location>
        <begin position="23"/>
        <end position="201"/>
    </location>
</feature>
<dbReference type="Proteomes" id="UP001169063">
    <property type="component" value="Unassembled WGS sequence"/>
</dbReference>
<dbReference type="Pfam" id="PF03938">
    <property type="entry name" value="OmpH"/>
    <property type="match status" value="1"/>
</dbReference>
<dbReference type="PANTHER" id="PTHR35089">
    <property type="entry name" value="CHAPERONE PROTEIN SKP"/>
    <property type="match status" value="1"/>
</dbReference>
<dbReference type="SMART" id="SM00935">
    <property type="entry name" value="OmpH"/>
    <property type="match status" value="1"/>
</dbReference>
<evidence type="ECO:0000256" key="1">
    <source>
        <dbReference type="ARBA" id="ARBA00009091"/>
    </source>
</evidence>
<evidence type="ECO:0000256" key="3">
    <source>
        <dbReference type="SAM" id="SignalP"/>
    </source>
</evidence>
<dbReference type="Gene3D" id="3.30.910.20">
    <property type="entry name" value="Skp domain"/>
    <property type="match status" value="1"/>
</dbReference>
<dbReference type="SUPFAM" id="SSF111384">
    <property type="entry name" value="OmpH-like"/>
    <property type="match status" value="1"/>
</dbReference>
<name>A0ABT8SPB4_9CAUL</name>
<sequence length="201" mass="21773">MNKLFLIAASAAALAAAGTVSAQQQPAQAPLNHGPAITGVCIYNGPALMQTSTAGQAVNTRLQQLMQQVEAELQPEANAIDTELRTLQSQQASLPADQFNQRRQALGQRAQTFETLRQTRLAELQYTEQSQRLRIAQTVNPILTQVYQARGCSLLLDASGILAANPAMDVTPQVIQQLNTTLPTVTFDRMPLPQQQQPAQS</sequence>
<dbReference type="EMBL" id="JAUKTR010000004">
    <property type="protein sequence ID" value="MDO1559955.1"/>
    <property type="molecule type" value="Genomic_DNA"/>
</dbReference>
<dbReference type="RefSeq" id="WP_302110386.1">
    <property type="nucleotide sequence ID" value="NZ_JAUKTR010000004.1"/>
</dbReference>
<dbReference type="InterPro" id="IPR024930">
    <property type="entry name" value="Skp_dom_sf"/>
</dbReference>
<reference evidence="4" key="1">
    <citation type="submission" date="2023-07" db="EMBL/GenBank/DDBJ databases">
        <title>Brevundimonas soil sp. nov., isolated from the soil of chemical plant.</title>
        <authorList>
            <person name="Wu N."/>
        </authorList>
    </citation>
    <scope>NUCLEOTIDE SEQUENCE</scope>
    <source>
        <strain evidence="4">XZ-24</strain>
    </source>
</reference>
<accession>A0ABT8SPB4</accession>
<organism evidence="4 5">
    <name type="scientific">Peiella sedimenti</name>
    <dbReference type="NCBI Taxonomy" id="3061083"/>
    <lineage>
        <taxon>Bacteria</taxon>
        <taxon>Pseudomonadati</taxon>
        <taxon>Pseudomonadota</taxon>
        <taxon>Alphaproteobacteria</taxon>
        <taxon>Caulobacterales</taxon>
        <taxon>Caulobacteraceae</taxon>
        <taxon>Peiella</taxon>
    </lineage>
</organism>
<comment type="similarity">
    <text evidence="1">Belongs to the Skp family.</text>
</comment>
<proteinExistence type="inferred from homology"/>
<dbReference type="InterPro" id="IPR005632">
    <property type="entry name" value="Chaperone_Skp"/>
</dbReference>
<evidence type="ECO:0000313" key="4">
    <source>
        <dbReference type="EMBL" id="MDO1559955.1"/>
    </source>
</evidence>
<evidence type="ECO:0000313" key="5">
    <source>
        <dbReference type="Proteomes" id="UP001169063"/>
    </source>
</evidence>
<comment type="caution">
    <text evidence="4">The sequence shown here is derived from an EMBL/GenBank/DDBJ whole genome shotgun (WGS) entry which is preliminary data.</text>
</comment>
<evidence type="ECO:0000256" key="2">
    <source>
        <dbReference type="ARBA" id="ARBA00022729"/>
    </source>
</evidence>
<keyword evidence="2 3" id="KW-0732">Signal</keyword>
<protein>
    <submittedName>
        <fullName evidence="4">OmpH family outer membrane protein</fullName>
    </submittedName>
</protein>
<dbReference type="PANTHER" id="PTHR35089:SF1">
    <property type="entry name" value="CHAPERONE PROTEIN SKP"/>
    <property type="match status" value="1"/>
</dbReference>